<sequence>MRDNKRAERVETINKLIEKVASCGRNFFLKRNGICRFELINGKPRYIDTYNNETIYPYGERDGKFNGGSTLWELIKEFRAFIIDGEQLEYSGLYVPYWGYPQEDMNLIREFAKNIGYLK</sequence>
<dbReference type="Proteomes" id="UP001165492">
    <property type="component" value="Unassembled WGS sequence"/>
</dbReference>
<organism evidence="1 2">
    <name type="scientific">Pelosinus baikalensis</name>
    <dbReference type="NCBI Taxonomy" id="2892015"/>
    <lineage>
        <taxon>Bacteria</taxon>
        <taxon>Bacillati</taxon>
        <taxon>Bacillota</taxon>
        <taxon>Negativicutes</taxon>
        <taxon>Selenomonadales</taxon>
        <taxon>Sporomusaceae</taxon>
        <taxon>Pelosinus</taxon>
    </lineage>
</organism>
<accession>A0ABS8HQV0</accession>
<proteinExistence type="predicted"/>
<dbReference type="EMBL" id="JAJHJB010000010">
    <property type="protein sequence ID" value="MCC5465562.1"/>
    <property type="molecule type" value="Genomic_DNA"/>
</dbReference>
<evidence type="ECO:0000313" key="2">
    <source>
        <dbReference type="Proteomes" id="UP001165492"/>
    </source>
</evidence>
<dbReference type="RefSeq" id="WP_229534811.1">
    <property type="nucleotide sequence ID" value="NZ_JAJHJB010000010.1"/>
</dbReference>
<keyword evidence="2" id="KW-1185">Reference proteome</keyword>
<evidence type="ECO:0000313" key="1">
    <source>
        <dbReference type="EMBL" id="MCC5465562.1"/>
    </source>
</evidence>
<reference evidence="1" key="1">
    <citation type="submission" date="2021-11" db="EMBL/GenBank/DDBJ databases">
        <title>Description of a new species Pelosinus isolated from the bottom sediments of Lake Baikal.</title>
        <authorList>
            <person name="Zakharyuk A."/>
        </authorList>
    </citation>
    <scope>NUCLEOTIDE SEQUENCE</scope>
    <source>
        <strain evidence="1">Bkl1</strain>
    </source>
</reference>
<name>A0ABS8HQV0_9FIRM</name>
<protein>
    <submittedName>
        <fullName evidence="1">Uncharacterized protein</fullName>
    </submittedName>
</protein>
<comment type="caution">
    <text evidence="1">The sequence shown here is derived from an EMBL/GenBank/DDBJ whole genome shotgun (WGS) entry which is preliminary data.</text>
</comment>
<gene>
    <name evidence="1" type="ORF">LMF89_09325</name>
</gene>